<dbReference type="GO" id="GO:0000981">
    <property type="term" value="F:DNA-binding transcription factor activity, RNA polymerase II-specific"/>
    <property type="evidence" value="ECO:0007669"/>
    <property type="project" value="InterPro"/>
</dbReference>
<name>A0A2I2G611_9EURO</name>
<dbReference type="CDD" id="cd12148">
    <property type="entry name" value="fungal_TF_MHR"/>
    <property type="match status" value="1"/>
</dbReference>
<keyword evidence="3" id="KW-0805">Transcription regulation</keyword>
<comment type="caution">
    <text evidence="9">The sequence shown here is derived from an EMBL/GenBank/DDBJ whole genome shotgun (WGS) entry which is preliminary data.</text>
</comment>
<dbReference type="GeneID" id="36558638"/>
<dbReference type="Gene3D" id="4.10.240.10">
    <property type="entry name" value="Zn(2)-C6 fungal-type DNA-binding domain"/>
    <property type="match status" value="1"/>
</dbReference>
<evidence type="ECO:0000256" key="1">
    <source>
        <dbReference type="ARBA" id="ARBA00004123"/>
    </source>
</evidence>
<dbReference type="InterPro" id="IPR050815">
    <property type="entry name" value="TF_fung"/>
</dbReference>
<dbReference type="GO" id="GO:0005634">
    <property type="term" value="C:nucleus"/>
    <property type="evidence" value="ECO:0007669"/>
    <property type="project" value="UniProtKB-SubCell"/>
</dbReference>
<dbReference type="InterPro" id="IPR036864">
    <property type="entry name" value="Zn2-C6_fun-type_DNA-bd_sf"/>
</dbReference>
<protein>
    <recommendedName>
        <fullName evidence="8">Zn(2)-C6 fungal-type domain-containing protein</fullName>
    </recommendedName>
</protein>
<feature type="region of interest" description="Disordered" evidence="7">
    <location>
        <begin position="43"/>
        <end position="76"/>
    </location>
</feature>
<dbReference type="SUPFAM" id="SSF57701">
    <property type="entry name" value="Zn2/Cys6 DNA-binding domain"/>
    <property type="match status" value="1"/>
</dbReference>
<evidence type="ECO:0000256" key="3">
    <source>
        <dbReference type="ARBA" id="ARBA00023015"/>
    </source>
</evidence>
<proteinExistence type="predicted"/>
<keyword evidence="10" id="KW-1185">Reference proteome</keyword>
<dbReference type="InterPro" id="IPR001138">
    <property type="entry name" value="Zn2Cys6_DnaBD"/>
</dbReference>
<dbReference type="OrthoDB" id="5069333at2759"/>
<evidence type="ECO:0000256" key="5">
    <source>
        <dbReference type="ARBA" id="ARBA00023163"/>
    </source>
</evidence>
<evidence type="ECO:0000259" key="8">
    <source>
        <dbReference type="PROSITE" id="PS50048"/>
    </source>
</evidence>
<evidence type="ECO:0000313" key="9">
    <source>
        <dbReference type="EMBL" id="PLB48322.1"/>
    </source>
</evidence>
<reference evidence="9 10" key="1">
    <citation type="submission" date="2016-12" db="EMBL/GenBank/DDBJ databases">
        <title>The genomes of Aspergillus section Nigri reveals drivers in fungal speciation.</title>
        <authorList>
            <consortium name="DOE Joint Genome Institute"/>
            <person name="Vesth T.C."/>
            <person name="Nybo J."/>
            <person name="Theobald S."/>
            <person name="Brandl J."/>
            <person name="Frisvad J.C."/>
            <person name="Nielsen K.F."/>
            <person name="Lyhne E.K."/>
            <person name="Kogle M.E."/>
            <person name="Kuo A."/>
            <person name="Riley R."/>
            <person name="Clum A."/>
            <person name="Nolan M."/>
            <person name="Lipzen A."/>
            <person name="Salamov A."/>
            <person name="Henrissat B."/>
            <person name="Wiebenga A."/>
            <person name="De Vries R.P."/>
            <person name="Grigoriev I.V."/>
            <person name="Mortensen U.H."/>
            <person name="Andersen M.R."/>
            <person name="Baker S.E."/>
        </authorList>
    </citation>
    <scope>NUCLEOTIDE SEQUENCE [LARGE SCALE GENOMIC DNA]</scope>
    <source>
        <strain evidence="9 10">IBT 23096</strain>
    </source>
</reference>
<evidence type="ECO:0000256" key="2">
    <source>
        <dbReference type="ARBA" id="ARBA00022723"/>
    </source>
</evidence>
<dbReference type="Proteomes" id="UP000234275">
    <property type="component" value="Unassembled WGS sequence"/>
</dbReference>
<dbReference type="AlphaFoldDB" id="A0A2I2G611"/>
<dbReference type="PROSITE" id="PS50048">
    <property type="entry name" value="ZN2_CY6_FUNGAL_2"/>
    <property type="match status" value="1"/>
</dbReference>
<dbReference type="PROSITE" id="PS00463">
    <property type="entry name" value="ZN2_CY6_FUNGAL_1"/>
    <property type="match status" value="1"/>
</dbReference>
<comment type="subcellular location">
    <subcellularLocation>
        <location evidence="1">Nucleus</location>
    </subcellularLocation>
</comment>
<dbReference type="STRING" id="1392250.A0A2I2G611"/>
<keyword evidence="6" id="KW-0539">Nucleus</keyword>
<dbReference type="Pfam" id="PF00172">
    <property type="entry name" value="Zn_clus"/>
    <property type="match status" value="1"/>
</dbReference>
<organism evidence="9 10">
    <name type="scientific">Aspergillus steynii IBT 23096</name>
    <dbReference type="NCBI Taxonomy" id="1392250"/>
    <lineage>
        <taxon>Eukaryota</taxon>
        <taxon>Fungi</taxon>
        <taxon>Dikarya</taxon>
        <taxon>Ascomycota</taxon>
        <taxon>Pezizomycotina</taxon>
        <taxon>Eurotiomycetes</taxon>
        <taxon>Eurotiomycetidae</taxon>
        <taxon>Eurotiales</taxon>
        <taxon>Aspergillaceae</taxon>
        <taxon>Aspergillus</taxon>
        <taxon>Aspergillus subgen. Circumdati</taxon>
    </lineage>
</organism>
<dbReference type="PANTHER" id="PTHR47338">
    <property type="entry name" value="ZN(II)2CYS6 TRANSCRIPTION FACTOR (EUROFUNG)-RELATED"/>
    <property type="match status" value="1"/>
</dbReference>
<sequence length="708" mass="77789">MSPAPTLRRSCIFCRTRKIRCTGGHICAACRERNIDCVYSPEARKGRPRRKVRHDSSTSPAAAETPPGITTPASPQTTLGEDLEQRFNAYFISNPGSRSNLFQNSIASFYRRSGPAPAGPTHLKYEELLSLMGLEMVEMLLLRLGHLGCERPETVTNRNAFITGLAADTTASMFEPSQHESPLPALGSQRILQLVDLWFNVHPLSALVSKTLLINRIKDGTVDEALLALILADASEFYRARVTSHDAIDTEVLFQWGATQLQHRPALPSLSTSQSLVLMAWRELCIGHARRATCLIGYACRNLARLNEQWQRHERKDTRKLNGIAISDVELEILQNIYWFCLSTTAWAFMQIDQPFSLFVPDETPAFPCVDESSSALLHLDRASDHISTLPAQTAALRSLWPLSQISSTVGHIYTLYLNAPKDAGESSTPWQTRHIHQLHRLLQSRVDLSALAREIRGILMQAIRAVETEVRTGVTRSQLLVAYHTIAIHMLFPPAGPGSLDEDGNEDVTDAFWHSVQAILGLRDVDVGEGVSASPSVFSKPDSASIAPFISLAIDTCTRALTHLYHHHHAAANQIQPQFQPQPQTQILLDHTTHLHSACLHELETTSASSYSILRASKKRLKGLKLALQSLGSPPSLPELELPGVGWTPEGLSSFSGPVAGEGAMGGLEIVDPCFFADASDGTGLLGFPGLMTGGKEFNFDLDFDFV</sequence>
<evidence type="ECO:0000256" key="6">
    <source>
        <dbReference type="ARBA" id="ARBA00023242"/>
    </source>
</evidence>
<keyword evidence="5" id="KW-0804">Transcription</keyword>
<feature type="domain" description="Zn(2)-C6 fungal-type" evidence="8">
    <location>
        <begin position="10"/>
        <end position="39"/>
    </location>
</feature>
<dbReference type="EMBL" id="MSFO01000005">
    <property type="protein sequence ID" value="PLB48322.1"/>
    <property type="molecule type" value="Genomic_DNA"/>
</dbReference>
<dbReference type="GO" id="GO:0008270">
    <property type="term" value="F:zinc ion binding"/>
    <property type="evidence" value="ECO:0007669"/>
    <property type="project" value="InterPro"/>
</dbReference>
<gene>
    <name evidence="9" type="ORF">P170DRAFT_448053</name>
</gene>
<dbReference type="VEuPathDB" id="FungiDB:P170DRAFT_448053"/>
<evidence type="ECO:0000256" key="7">
    <source>
        <dbReference type="SAM" id="MobiDB-lite"/>
    </source>
</evidence>
<dbReference type="GO" id="GO:0003677">
    <property type="term" value="F:DNA binding"/>
    <property type="evidence" value="ECO:0007669"/>
    <property type="project" value="UniProtKB-KW"/>
</dbReference>
<evidence type="ECO:0000256" key="4">
    <source>
        <dbReference type="ARBA" id="ARBA00023125"/>
    </source>
</evidence>
<dbReference type="CDD" id="cd00067">
    <property type="entry name" value="GAL4"/>
    <property type="match status" value="1"/>
</dbReference>
<keyword evidence="4" id="KW-0238">DNA-binding</keyword>
<dbReference type="GO" id="GO:0009893">
    <property type="term" value="P:positive regulation of metabolic process"/>
    <property type="evidence" value="ECO:0007669"/>
    <property type="project" value="UniProtKB-ARBA"/>
</dbReference>
<keyword evidence="2" id="KW-0479">Metal-binding</keyword>
<dbReference type="SMART" id="SM00066">
    <property type="entry name" value="GAL4"/>
    <property type="match status" value="1"/>
</dbReference>
<evidence type="ECO:0000313" key="10">
    <source>
        <dbReference type="Proteomes" id="UP000234275"/>
    </source>
</evidence>
<dbReference type="RefSeq" id="XP_024703624.1">
    <property type="nucleotide sequence ID" value="XM_024850939.1"/>
</dbReference>
<accession>A0A2I2G611</accession>
<dbReference type="PANTHER" id="PTHR47338:SF5">
    <property type="entry name" value="ZN(II)2CYS6 TRANSCRIPTION FACTOR (EUROFUNG)"/>
    <property type="match status" value="1"/>
</dbReference>